<proteinExistence type="predicted"/>
<protein>
    <submittedName>
        <fullName evidence="1">Uncharacterized protein</fullName>
    </submittedName>
</protein>
<dbReference type="AlphaFoldDB" id="M1X3A2"/>
<dbReference type="Proteomes" id="UP000053051">
    <property type="component" value="Unassembled WGS sequence"/>
</dbReference>
<keyword evidence="2" id="KW-1185">Reference proteome</keyword>
<comment type="caution">
    <text evidence="1">The sequence shown here is derived from an EMBL/GenBank/DDBJ whole genome shotgun (WGS) entry which is preliminary data.</text>
</comment>
<organism evidence="1 2">
    <name type="scientific">Richelia intracellularis HH01</name>
    <dbReference type="NCBI Taxonomy" id="1165094"/>
    <lineage>
        <taxon>Bacteria</taxon>
        <taxon>Bacillati</taxon>
        <taxon>Cyanobacteriota</taxon>
        <taxon>Cyanophyceae</taxon>
        <taxon>Nostocales</taxon>
        <taxon>Nostocaceae</taxon>
        <taxon>Richelia</taxon>
    </lineage>
</organism>
<reference evidence="1 2" key="1">
    <citation type="submission" date="2012-05" db="EMBL/GenBank/DDBJ databases">
        <authorList>
            <person name="Hilton J."/>
        </authorList>
    </citation>
    <scope>NUCLEOTIDE SEQUENCE [LARGE SCALE GENOMIC DNA]</scope>
    <source>
        <strain evidence="1 2">HH01</strain>
    </source>
</reference>
<reference evidence="2" key="2">
    <citation type="submission" date="2016-01" db="EMBL/GenBank/DDBJ databases">
        <title>Diatom-associated endosymboitic cyanobacterium lacks core nitrogen metabolism enzymes.</title>
        <authorList>
            <person name="Hilton J.A."/>
            <person name="Foster R.A."/>
            <person name="Tripp H.J."/>
            <person name="Carter B.J."/>
            <person name="Zehr J.P."/>
            <person name="Villareal T.A."/>
        </authorList>
    </citation>
    <scope>NUCLEOTIDE SEQUENCE [LARGE SCALE GENOMIC DNA]</scope>
    <source>
        <strain evidence="2">HH01</strain>
    </source>
</reference>
<evidence type="ECO:0000313" key="2">
    <source>
        <dbReference type="Proteomes" id="UP000053051"/>
    </source>
</evidence>
<accession>M1X3A2</accession>
<sequence length="41" mass="4479">MTINISRQVNQSPLSLDQGCVLLHNGGKKYSPIAVELARIN</sequence>
<gene>
    <name evidence="1" type="ORF">RINTHH_20650</name>
</gene>
<dbReference type="EMBL" id="CAIY01000082">
    <property type="protein sequence ID" value="CCH68220.1"/>
    <property type="molecule type" value="Genomic_DNA"/>
</dbReference>
<name>M1X3A2_9NOST</name>
<evidence type="ECO:0000313" key="1">
    <source>
        <dbReference type="EMBL" id="CCH68220.1"/>
    </source>
</evidence>